<evidence type="ECO:0000313" key="3">
    <source>
        <dbReference type="EMBL" id="TWD86186.1"/>
    </source>
</evidence>
<gene>
    <name evidence="3" type="ORF">FB547_104128</name>
</gene>
<feature type="transmembrane region" description="Helical" evidence="2">
    <location>
        <begin position="32"/>
        <end position="52"/>
    </location>
</feature>
<accession>A0A561C4Q3</accession>
<keyword evidence="2" id="KW-0812">Transmembrane</keyword>
<evidence type="ECO:0000313" key="4">
    <source>
        <dbReference type="Proteomes" id="UP000319722"/>
    </source>
</evidence>
<feature type="region of interest" description="Disordered" evidence="1">
    <location>
        <begin position="60"/>
        <end position="107"/>
    </location>
</feature>
<proteinExistence type="predicted"/>
<protein>
    <recommendedName>
        <fullName evidence="5">Transmembrane protein</fullName>
    </recommendedName>
</protein>
<organism evidence="3 4">
    <name type="scientific">Variovorax beijingensis</name>
    <dbReference type="NCBI Taxonomy" id="2496117"/>
    <lineage>
        <taxon>Bacteria</taxon>
        <taxon>Pseudomonadati</taxon>
        <taxon>Pseudomonadota</taxon>
        <taxon>Betaproteobacteria</taxon>
        <taxon>Burkholderiales</taxon>
        <taxon>Comamonadaceae</taxon>
        <taxon>Variovorax</taxon>
    </lineage>
</organism>
<reference evidence="3 4" key="1">
    <citation type="submission" date="2019-06" db="EMBL/GenBank/DDBJ databases">
        <title>Sorghum-associated microbial communities from plants grown in Nebraska, USA.</title>
        <authorList>
            <person name="Schachtman D."/>
        </authorList>
    </citation>
    <scope>NUCLEOTIDE SEQUENCE [LARGE SCALE GENOMIC DNA]</scope>
    <source>
        <strain evidence="3 4">T529</strain>
    </source>
</reference>
<dbReference type="EMBL" id="VIVL01000004">
    <property type="protein sequence ID" value="TWD86186.1"/>
    <property type="molecule type" value="Genomic_DNA"/>
</dbReference>
<keyword evidence="2" id="KW-0472">Membrane</keyword>
<dbReference type="OrthoDB" id="8565731at2"/>
<name>A0A561C4Q3_9BURK</name>
<dbReference type="AlphaFoldDB" id="A0A561C4Q3"/>
<dbReference type="Proteomes" id="UP000319722">
    <property type="component" value="Unassembled WGS sequence"/>
</dbReference>
<dbReference type="RefSeq" id="WP_145743244.1">
    <property type="nucleotide sequence ID" value="NZ_VIVL01000004.1"/>
</dbReference>
<sequence length="107" mass="11480">MFIHLIVIGWLYVALMMAVAEATNTTGTVLGAIFTFLLYGLAPVALVVYLMGTPGRRRAIRQREEKAQEEARRAASEAAAAAGTDSDLPDQRGEAPADAVPPVRKEP</sequence>
<keyword evidence="2" id="KW-1133">Transmembrane helix</keyword>
<evidence type="ECO:0000256" key="2">
    <source>
        <dbReference type="SAM" id="Phobius"/>
    </source>
</evidence>
<evidence type="ECO:0000256" key="1">
    <source>
        <dbReference type="SAM" id="MobiDB-lite"/>
    </source>
</evidence>
<feature type="compositionally biased region" description="Basic and acidic residues" evidence="1">
    <location>
        <begin position="61"/>
        <end position="75"/>
    </location>
</feature>
<comment type="caution">
    <text evidence="3">The sequence shown here is derived from an EMBL/GenBank/DDBJ whole genome shotgun (WGS) entry which is preliminary data.</text>
</comment>
<evidence type="ECO:0008006" key="5">
    <source>
        <dbReference type="Google" id="ProtNLM"/>
    </source>
</evidence>